<keyword evidence="2 6" id="KW-0812">Transmembrane</keyword>
<dbReference type="CDD" id="cd17323">
    <property type="entry name" value="MFS_Tpo1_MDR_like"/>
    <property type="match status" value="1"/>
</dbReference>
<evidence type="ECO:0000259" key="7">
    <source>
        <dbReference type="PROSITE" id="PS50850"/>
    </source>
</evidence>
<evidence type="ECO:0000256" key="6">
    <source>
        <dbReference type="SAM" id="Phobius"/>
    </source>
</evidence>
<keyword evidence="3 6" id="KW-1133">Transmembrane helix</keyword>
<dbReference type="GO" id="GO:0022857">
    <property type="term" value="F:transmembrane transporter activity"/>
    <property type="evidence" value="ECO:0007669"/>
    <property type="project" value="InterPro"/>
</dbReference>
<dbReference type="GO" id="GO:0005886">
    <property type="term" value="C:plasma membrane"/>
    <property type="evidence" value="ECO:0007669"/>
    <property type="project" value="TreeGrafter"/>
</dbReference>
<feature type="transmembrane region" description="Helical" evidence="6">
    <location>
        <begin position="118"/>
        <end position="137"/>
    </location>
</feature>
<dbReference type="InterPro" id="IPR036259">
    <property type="entry name" value="MFS_trans_sf"/>
</dbReference>
<feature type="transmembrane region" description="Helical" evidence="6">
    <location>
        <begin position="395"/>
        <end position="414"/>
    </location>
</feature>
<dbReference type="OrthoDB" id="9986881at2759"/>
<feature type="compositionally biased region" description="Basic and acidic residues" evidence="5">
    <location>
        <begin position="524"/>
        <end position="542"/>
    </location>
</feature>
<feature type="region of interest" description="Disordered" evidence="5">
    <location>
        <begin position="1"/>
        <end position="36"/>
    </location>
</feature>
<feature type="region of interest" description="Disordered" evidence="5">
    <location>
        <begin position="519"/>
        <end position="549"/>
    </location>
</feature>
<feature type="compositionally biased region" description="Polar residues" evidence="5">
    <location>
        <begin position="22"/>
        <end position="33"/>
    </location>
</feature>
<dbReference type="Pfam" id="PF07690">
    <property type="entry name" value="MFS_1"/>
    <property type="match status" value="1"/>
</dbReference>
<keyword evidence="9" id="KW-1185">Reference proteome</keyword>
<feature type="compositionally biased region" description="Polar residues" evidence="5">
    <location>
        <begin position="1"/>
        <end position="13"/>
    </location>
</feature>
<accession>A0A8K0UYS3</accession>
<dbReference type="EMBL" id="JAEVFJ010000001">
    <property type="protein sequence ID" value="KAH8108013.1"/>
    <property type="molecule type" value="Genomic_DNA"/>
</dbReference>
<feature type="transmembrane region" description="Helical" evidence="6">
    <location>
        <begin position="207"/>
        <end position="226"/>
    </location>
</feature>
<evidence type="ECO:0000313" key="8">
    <source>
        <dbReference type="EMBL" id="KAH8108013.1"/>
    </source>
</evidence>
<sequence>MSTPDAQVPSSSALEPPAAVPTTHSQDSMTVYSNEGKDINTAFEHQAYGPEPGEKSEDDFEVRFEEGAKEHPHNWSRWQRWYITALTGILVLNATFASSAPAGYIPELREHFHMSEELGTLTIALFVAGYCVGPLIWAPLSEQYGRRAVFIATFIPYVAFQVGAALSPNTAALLIFRFIGGTFASAPLTNSGAVMADIWDPRTRGKALALFTLAPFAGPAIAPVIGGYMATSGVYWRWIFWVLTLFAGGCLLLIIFTLPETFVPILLVRKAERTRKETGEQRWWAPLERRDVPLKQRIEQVVARPFQVLIQEPMVIAITIYMSFLYGCVYLLFEAYPIVFSIGHHMSAGVTGLMFIPIFVGAVMGVAGYILVWNPRYEKLIPKYAPYPVPPEARLEQSLWASPIFAISFFWFGWTSYPSISFWAPMLAGLAIGFSTVWIFLSLFNYIIDAYLFVAASALASSTVVRSLAGAGFPLFATQMYESLNPRWASTLLGFIAVLLAPIPFVLMRYGSTLRKKSKYAPMHPREREIEEEKKRQQESAKAEVSAAV</sequence>
<dbReference type="PANTHER" id="PTHR23502:SF173">
    <property type="entry name" value="MFS-MULTIDRUG-RESISTANCE TRANSPORTER-RELATED"/>
    <property type="match status" value="1"/>
</dbReference>
<dbReference type="SUPFAM" id="SSF103473">
    <property type="entry name" value="MFS general substrate transporter"/>
    <property type="match status" value="1"/>
</dbReference>
<dbReference type="Proteomes" id="UP000813824">
    <property type="component" value="Unassembled WGS sequence"/>
</dbReference>
<feature type="domain" description="Major facilitator superfamily (MFS) profile" evidence="7">
    <location>
        <begin position="81"/>
        <end position="514"/>
    </location>
</feature>
<feature type="transmembrane region" description="Helical" evidence="6">
    <location>
        <begin position="353"/>
        <end position="374"/>
    </location>
</feature>
<dbReference type="PROSITE" id="PS50850">
    <property type="entry name" value="MFS"/>
    <property type="match status" value="1"/>
</dbReference>
<evidence type="ECO:0000313" key="9">
    <source>
        <dbReference type="Proteomes" id="UP000813824"/>
    </source>
</evidence>
<dbReference type="Gene3D" id="1.20.1250.20">
    <property type="entry name" value="MFS general substrate transporter like domains"/>
    <property type="match status" value="1"/>
</dbReference>
<evidence type="ECO:0000256" key="4">
    <source>
        <dbReference type="ARBA" id="ARBA00023136"/>
    </source>
</evidence>
<feature type="transmembrane region" description="Helical" evidence="6">
    <location>
        <begin position="149"/>
        <end position="168"/>
    </location>
</feature>
<evidence type="ECO:0000256" key="5">
    <source>
        <dbReference type="SAM" id="MobiDB-lite"/>
    </source>
</evidence>
<feature type="transmembrane region" description="Helical" evidence="6">
    <location>
        <begin position="81"/>
        <end position="106"/>
    </location>
</feature>
<feature type="transmembrane region" description="Helical" evidence="6">
    <location>
        <begin position="174"/>
        <end position="195"/>
    </location>
</feature>
<evidence type="ECO:0000256" key="1">
    <source>
        <dbReference type="ARBA" id="ARBA00004141"/>
    </source>
</evidence>
<protein>
    <submittedName>
        <fullName evidence="8">MFS general substrate transporter</fullName>
    </submittedName>
</protein>
<reference evidence="8" key="1">
    <citation type="journal article" date="2021" name="New Phytol.">
        <title>Evolutionary innovations through gain and loss of genes in the ectomycorrhizal Boletales.</title>
        <authorList>
            <person name="Wu G."/>
            <person name="Miyauchi S."/>
            <person name="Morin E."/>
            <person name="Kuo A."/>
            <person name="Drula E."/>
            <person name="Varga T."/>
            <person name="Kohler A."/>
            <person name="Feng B."/>
            <person name="Cao Y."/>
            <person name="Lipzen A."/>
            <person name="Daum C."/>
            <person name="Hundley H."/>
            <person name="Pangilinan J."/>
            <person name="Johnson J."/>
            <person name="Barry K."/>
            <person name="LaButti K."/>
            <person name="Ng V."/>
            <person name="Ahrendt S."/>
            <person name="Min B."/>
            <person name="Choi I.G."/>
            <person name="Park H."/>
            <person name="Plett J.M."/>
            <person name="Magnuson J."/>
            <person name="Spatafora J.W."/>
            <person name="Nagy L.G."/>
            <person name="Henrissat B."/>
            <person name="Grigoriev I.V."/>
            <person name="Yang Z.L."/>
            <person name="Xu J."/>
            <person name="Martin F.M."/>
        </authorList>
    </citation>
    <scope>NUCLEOTIDE SEQUENCE</scope>
    <source>
        <strain evidence="8">KKN 215</strain>
    </source>
</reference>
<feature type="transmembrane region" description="Helical" evidence="6">
    <location>
        <begin position="314"/>
        <end position="333"/>
    </location>
</feature>
<dbReference type="PANTHER" id="PTHR23502">
    <property type="entry name" value="MAJOR FACILITATOR SUPERFAMILY"/>
    <property type="match status" value="1"/>
</dbReference>
<feature type="transmembrane region" description="Helical" evidence="6">
    <location>
        <begin position="420"/>
        <end position="444"/>
    </location>
</feature>
<dbReference type="AlphaFoldDB" id="A0A8K0UYS3"/>
<dbReference type="InterPro" id="IPR020846">
    <property type="entry name" value="MFS_dom"/>
</dbReference>
<evidence type="ECO:0000256" key="2">
    <source>
        <dbReference type="ARBA" id="ARBA00022692"/>
    </source>
</evidence>
<feature type="transmembrane region" description="Helical" evidence="6">
    <location>
        <begin position="488"/>
        <end position="510"/>
    </location>
</feature>
<keyword evidence="4 6" id="KW-0472">Membrane</keyword>
<evidence type="ECO:0000256" key="3">
    <source>
        <dbReference type="ARBA" id="ARBA00022989"/>
    </source>
</evidence>
<feature type="transmembrane region" description="Helical" evidence="6">
    <location>
        <begin position="238"/>
        <end position="268"/>
    </location>
</feature>
<proteinExistence type="predicted"/>
<comment type="subcellular location">
    <subcellularLocation>
        <location evidence="1">Membrane</location>
        <topology evidence="1">Multi-pass membrane protein</topology>
    </subcellularLocation>
</comment>
<dbReference type="FunFam" id="1.20.1250.20:FF:000011">
    <property type="entry name" value="MFS multidrug transporter, putative"/>
    <property type="match status" value="1"/>
</dbReference>
<feature type="transmembrane region" description="Helical" evidence="6">
    <location>
        <begin position="451"/>
        <end position="476"/>
    </location>
</feature>
<dbReference type="InterPro" id="IPR011701">
    <property type="entry name" value="MFS"/>
</dbReference>
<organism evidence="8 9">
    <name type="scientific">Cristinia sonorae</name>
    <dbReference type="NCBI Taxonomy" id="1940300"/>
    <lineage>
        <taxon>Eukaryota</taxon>
        <taxon>Fungi</taxon>
        <taxon>Dikarya</taxon>
        <taxon>Basidiomycota</taxon>
        <taxon>Agaricomycotina</taxon>
        <taxon>Agaricomycetes</taxon>
        <taxon>Agaricomycetidae</taxon>
        <taxon>Agaricales</taxon>
        <taxon>Pleurotineae</taxon>
        <taxon>Stephanosporaceae</taxon>
        <taxon>Cristinia</taxon>
    </lineage>
</organism>
<gene>
    <name evidence="8" type="ORF">BXZ70DRAFT_1003429</name>
</gene>
<name>A0A8K0UYS3_9AGAR</name>
<comment type="caution">
    <text evidence="8">The sequence shown here is derived from an EMBL/GenBank/DDBJ whole genome shotgun (WGS) entry which is preliminary data.</text>
</comment>